<dbReference type="PATRIC" id="fig|84022.6.peg.799"/>
<sequence>MKYMKDWVEILLRSIGLFFLVFLFVRIMGKRNPGKMTTFQLVNYIVIAVLTALTSVKIITNIRLGLIALAVWTLLPMLIDFLTVKSKVVHDFIYGKETILIKKGKVMEENLKKAKLTGEELISQLRAKNAFSLADVEFAVLETTGEVNVVMKSDKKPITAHDLERKVAPQTEPQTIILDGNILHDALNELGLNEGWLKTQLKGMGIDLTNVFIGQVNSSGDLYVDLFDDMIQLPQPSVKEALYASIEKSQADFMKYALETKDEKAKKMYGQHAEDLQALMKKLQPYLLR</sequence>
<evidence type="ECO:0000256" key="6">
    <source>
        <dbReference type="ARBA" id="ARBA00023136"/>
    </source>
</evidence>
<evidence type="ECO:0000259" key="8">
    <source>
        <dbReference type="Pfam" id="PF04239"/>
    </source>
</evidence>
<feature type="transmembrane region" description="Helical" evidence="7">
    <location>
        <begin position="41"/>
        <end position="60"/>
    </location>
</feature>
<comment type="subcellular location">
    <subcellularLocation>
        <location evidence="1">Cell membrane</location>
        <topology evidence="1">Multi-pass membrane protein</topology>
    </subcellularLocation>
</comment>
<feature type="domain" description="YetF C-terminal" evidence="8">
    <location>
        <begin position="85"/>
        <end position="217"/>
    </location>
</feature>
<keyword evidence="6 7" id="KW-0472">Membrane</keyword>
<gene>
    <name evidence="9" type="ORF">CACET_c07820</name>
</gene>
<dbReference type="InterPro" id="IPR023090">
    <property type="entry name" value="UPF0702_alpha/beta_dom_sf"/>
</dbReference>
<evidence type="ECO:0000256" key="1">
    <source>
        <dbReference type="ARBA" id="ARBA00004651"/>
    </source>
</evidence>
<dbReference type="PANTHER" id="PTHR34582">
    <property type="entry name" value="UPF0702 TRANSMEMBRANE PROTEIN YCAP"/>
    <property type="match status" value="1"/>
</dbReference>
<dbReference type="EMBL" id="CP009687">
    <property type="protein sequence ID" value="AKL94292.1"/>
    <property type="molecule type" value="Genomic_DNA"/>
</dbReference>
<dbReference type="Gene3D" id="3.30.240.20">
    <property type="entry name" value="bsu07140 like domains"/>
    <property type="match status" value="2"/>
</dbReference>
<dbReference type="PANTHER" id="PTHR34582:SF7">
    <property type="entry name" value="UPF0702 TRANSMEMBRANE PROTEIN YDFS"/>
    <property type="match status" value="1"/>
</dbReference>
<evidence type="ECO:0000256" key="4">
    <source>
        <dbReference type="ARBA" id="ARBA00022692"/>
    </source>
</evidence>
<dbReference type="Pfam" id="PF04239">
    <property type="entry name" value="DUF421"/>
    <property type="match status" value="1"/>
</dbReference>
<evidence type="ECO:0000313" key="9">
    <source>
        <dbReference type="EMBL" id="AKL94292.1"/>
    </source>
</evidence>
<dbReference type="Pfam" id="PF07870">
    <property type="entry name" value="DUF1657"/>
    <property type="match status" value="1"/>
</dbReference>
<keyword evidence="3" id="KW-1003">Cell membrane</keyword>
<keyword evidence="4 7" id="KW-0812">Transmembrane</keyword>
<dbReference type="KEGG" id="cace:CACET_c07820"/>
<keyword evidence="5 7" id="KW-1133">Transmembrane helix</keyword>
<evidence type="ECO:0000313" key="10">
    <source>
        <dbReference type="Proteomes" id="UP000035704"/>
    </source>
</evidence>
<organism evidence="9 10">
    <name type="scientific">Clostridium aceticum</name>
    <dbReference type="NCBI Taxonomy" id="84022"/>
    <lineage>
        <taxon>Bacteria</taxon>
        <taxon>Bacillati</taxon>
        <taxon>Bacillota</taxon>
        <taxon>Clostridia</taxon>
        <taxon>Eubacteriales</taxon>
        <taxon>Clostridiaceae</taxon>
        <taxon>Clostridium</taxon>
    </lineage>
</organism>
<protein>
    <recommendedName>
        <fullName evidence="8">YetF C-terminal domain-containing protein</fullName>
    </recommendedName>
</protein>
<dbReference type="Proteomes" id="UP000035704">
    <property type="component" value="Chromosome"/>
</dbReference>
<evidence type="ECO:0000256" key="5">
    <source>
        <dbReference type="ARBA" id="ARBA00022989"/>
    </source>
</evidence>
<dbReference type="STRING" id="84022.CACET_c07820"/>
<accession>A0A0G3W8Q6</accession>
<feature type="transmembrane region" description="Helical" evidence="7">
    <location>
        <begin position="12"/>
        <end position="29"/>
    </location>
</feature>
<dbReference type="AlphaFoldDB" id="A0A0G3W8Q6"/>
<reference evidence="9 10" key="1">
    <citation type="submission" date="2014-10" db="EMBL/GenBank/DDBJ databases">
        <title>Genome sequence of Clostridium aceticum DSM 1496.</title>
        <authorList>
            <person name="Poehlein A."/>
            <person name="Schiel-Bengelsdorf B."/>
            <person name="Gottschalk G."/>
            <person name="Duerre P."/>
            <person name="Daniel R."/>
        </authorList>
    </citation>
    <scope>NUCLEOTIDE SEQUENCE [LARGE SCALE GENOMIC DNA]</scope>
    <source>
        <strain evidence="9 10">DSM 1496</strain>
    </source>
</reference>
<keyword evidence="10" id="KW-1185">Reference proteome</keyword>
<evidence type="ECO:0000256" key="7">
    <source>
        <dbReference type="SAM" id="Phobius"/>
    </source>
</evidence>
<dbReference type="InterPro" id="IPR007353">
    <property type="entry name" value="DUF421"/>
</dbReference>
<comment type="similarity">
    <text evidence="2">Belongs to the UPF0702 family.</text>
</comment>
<dbReference type="InterPro" id="IPR012452">
    <property type="entry name" value="DUF1657"/>
</dbReference>
<proteinExistence type="inferred from homology"/>
<name>A0A0G3W8Q6_9CLOT</name>
<evidence type="ECO:0000256" key="3">
    <source>
        <dbReference type="ARBA" id="ARBA00022475"/>
    </source>
</evidence>
<evidence type="ECO:0000256" key="2">
    <source>
        <dbReference type="ARBA" id="ARBA00006448"/>
    </source>
</evidence>
<feature type="transmembrane region" description="Helical" evidence="7">
    <location>
        <begin position="66"/>
        <end position="84"/>
    </location>
</feature>
<dbReference type="GO" id="GO:0005886">
    <property type="term" value="C:plasma membrane"/>
    <property type="evidence" value="ECO:0007669"/>
    <property type="project" value="UniProtKB-SubCell"/>
</dbReference>